<evidence type="ECO:0000313" key="3">
    <source>
        <dbReference type="Proteomes" id="UP000466517"/>
    </source>
</evidence>
<sequence>MDSSTSIAMRLRNSMVVGFISCSPNDIVGNSSGNPPAASTPRRTESARPRKCMLQLTTSDHELQMPTIGRPSNAIRENPDARIAERCTKPGTSLPANHFALRRPDCGVVTVSGRGRRRR</sequence>
<gene>
    <name evidence="2" type="ORF">MMAD_42200</name>
</gene>
<organism evidence="2 3">
    <name type="scientific">Mycolicibacterium madagascariense</name>
    <dbReference type="NCBI Taxonomy" id="212765"/>
    <lineage>
        <taxon>Bacteria</taxon>
        <taxon>Bacillati</taxon>
        <taxon>Actinomycetota</taxon>
        <taxon>Actinomycetes</taxon>
        <taxon>Mycobacteriales</taxon>
        <taxon>Mycobacteriaceae</taxon>
        <taxon>Mycolicibacterium</taxon>
    </lineage>
</organism>
<feature type="compositionally biased region" description="Polar residues" evidence="1">
    <location>
        <begin position="25"/>
        <end position="34"/>
    </location>
</feature>
<dbReference type="EMBL" id="AP022610">
    <property type="protein sequence ID" value="BBZ29925.1"/>
    <property type="molecule type" value="Genomic_DNA"/>
</dbReference>
<feature type="region of interest" description="Disordered" evidence="1">
    <location>
        <begin position="25"/>
        <end position="49"/>
    </location>
</feature>
<keyword evidence="3" id="KW-1185">Reference proteome</keyword>
<accession>A0A7I7XL77</accession>
<reference evidence="2 3" key="1">
    <citation type="journal article" date="2019" name="Emerg. Microbes Infect.">
        <title>Comprehensive subspecies identification of 175 nontuberculous mycobacteria species based on 7547 genomic profiles.</title>
        <authorList>
            <person name="Matsumoto Y."/>
            <person name="Kinjo T."/>
            <person name="Motooka D."/>
            <person name="Nabeya D."/>
            <person name="Jung N."/>
            <person name="Uechi K."/>
            <person name="Horii T."/>
            <person name="Iida T."/>
            <person name="Fujita J."/>
            <person name="Nakamura S."/>
        </authorList>
    </citation>
    <scope>NUCLEOTIDE SEQUENCE [LARGE SCALE GENOMIC DNA]</scope>
    <source>
        <strain evidence="2 3">JCM 13574</strain>
    </source>
</reference>
<evidence type="ECO:0000256" key="1">
    <source>
        <dbReference type="SAM" id="MobiDB-lite"/>
    </source>
</evidence>
<evidence type="ECO:0000313" key="2">
    <source>
        <dbReference type="EMBL" id="BBZ29925.1"/>
    </source>
</evidence>
<dbReference type="AlphaFoldDB" id="A0A7I7XL77"/>
<protein>
    <submittedName>
        <fullName evidence="2">Uncharacterized protein</fullName>
    </submittedName>
</protein>
<dbReference type="Proteomes" id="UP000466517">
    <property type="component" value="Chromosome"/>
</dbReference>
<name>A0A7I7XL77_9MYCO</name>
<proteinExistence type="predicted"/>
<dbReference type="KEGG" id="mmag:MMAD_42200"/>